<dbReference type="Gene3D" id="1.25.40.420">
    <property type="match status" value="1"/>
</dbReference>
<dbReference type="Gene3D" id="3.30.710.10">
    <property type="entry name" value="Potassium Channel Kv1.1, Chain A"/>
    <property type="match status" value="1"/>
</dbReference>
<feature type="compositionally biased region" description="Low complexity" evidence="1">
    <location>
        <begin position="33"/>
        <end position="44"/>
    </location>
</feature>
<dbReference type="Pfam" id="PF00651">
    <property type="entry name" value="BTB"/>
    <property type="match status" value="1"/>
</dbReference>
<dbReference type="InterPro" id="IPR051481">
    <property type="entry name" value="BTB-POZ/Galectin-3-binding"/>
</dbReference>
<name>A0A8J1UTB1_OWEFU</name>
<sequence length="510" mass="59038">MTEVPREVRFRDLFSYLKVESSSEENDFSPKASGSTSDSQCSECSSERPRPFKVTKTDFSHDTGQKVYNSSTIHKKVKSLYDNDELSDVKLMVGQKVFHAHRLILASSSDIFRVMLTNSKWIESRRDIIPLREEEECAGVFEHFLKYMYTGSIQLTHTNVLPLLILADKYIVKDLADLCTNYMCEHIVSTVELNHAVSWLQYSQRSFHVKLTEACRLFILHNFQKVISTSDFCEMDIGTLVNFLSRSDLIIPDEFVLYCGVVYWIKCQKENYDDETMGSIAKEALSYVRFPMIRPMQLLKIQTSSLPNTCQQFIQDKISNAFQFHSLEVEERRNISNRRGPQEQYLARHYTNDHWSMSMEINRFRNLPKYYTRSILFSSPISGSKADDHKCVEWNVEFHPKGVYFPPCILIGWQGNLDVSDSAFETVRLSVKTKTTTVQRAEVVFMATGVQDGVEYIKQVVSRQCIFDLETQIYNLDDVIPYIELNGRSPPYLCGEDRDTLKFTIMIKGI</sequence>
<keyword evidence="3" id="KW-1185">Reference proteome</keyword>
<dbReference type="SMART" id="SM00225">
    <property type="entry name" value="BTB"/>
    <property type="match status" value="1"/>
</dbReference>
<dbReference type="InterPro" id="IPR011333">
    <property type="entry name" value="SKP1/BTB/POZ_sf"/>
</dbReference>
<accession>A0A8J1UTB1</accession>
<dbReference type="PANTHER" id="PTHR24410">
    <property type="entry name" value="HL07962P-RELATED"/>
    <property type="match status" value="1"/>
</dbReference>
<dbReference type="AlphaFoldDB" id="A0A8J1UTB1"/>
<evidence type="ECO:0000313" key="3">
    <source>
        <dbReference type="Proteomes" id="UP000749559"/>
    </source>
</evidence>
<dbReference type="InterPro" id="IPR000210">
    <property type="entry name" value="BTB/POZ_dom"/>
</dbReference>
<organism evidence="2 3">
    <name type="scientific">Owenia fusiformis</name>
    <name type="common">Polychaete worm</name>
    <dbReference type="NCBI Taxonomy" id="6347"/>
    <lineage>
        <taxon>Eukaryota</taxon>
        <taxon>Metazoa</taxon>
        <taxon>Spiralia</taxon>
        <taxon>Lophotrochozoa</taxon>
        <taxon>Annelida</taxon>
        <taxon>Polychaeta</taxon>
        <taxon>Sedentaria</taxon>
        <taxon>Canalipalpata</taxon>
        <taxon>Sabellida</taxon>
        <taxon>Oweniida</taxon>
        <taxon>Oweniidae</taxon>
        <taxon>Owenia</taxon>
    </lineage>
</organism>
<dbReference type="Proteomes" id="UP000749559">
    <property type="component" value="Unassembled WGS sequence"/>
</dbReference>
<dbReference type="CDD" id="cd18292">
    <property type="entry name" value="BTB_POZ_BTBD17"/>
    <property type="match status" value="1"/>
</dbReference>
<evidence type="ECO:0000256" key="1">
    <source>
        <dbReference type="SAM" id="MobiDB-lite"/>
    </source>
</evidence>
<dbReference type="InterPro" id="IPR011705">
    <property type="entry name" value="BACK"/>
</dbReference>
<feature type="compositionally biased region" description="Basic and acidic residues" evidence="1">
    <location>
        <begin position="45"/>
        <end position="56"/>
    </location>
</feature>
<dbReference type="SUPFAM" id="SSF54695">
    <property type="entry name" value="POZ domain"/>
    <property type="match status" value="1"/>
</dbReference>
<dbReference type="EMBL" id="CAIIXF020000003">
    <property type="protein sequence ID" value="CAH1780313.1"/>
    <property type="molecule type" value="Genomic_DNA"/>
</dbReference>
<gene>
    <name evidence="2" type="ORF">OFUS_LOCUS7019</name>
</gene>
<comment type="caution">
    <text evidence="2">The sequence shown here is derived from an EMBL/GenBank/DDBJ whole genome shotgun (WGS) entry which is preliminary data.</text>
</comment>
<dbReference type="Pfam" id="PF23651">
    <property type="entry name" value="TRAF_BTBD17"/>
    <property type="match status" value="1"/>
</dbReference>
<dbReference type="OrthoDB" id="2359033at2759"/>
<dbReference type="PROSITE" id="PS50097">
    <property type="entry name" value="BTB"/>
    <property type="match status" value="1"/>
</dbReference>
<dbReference type="SMART" id="SM00875">
    <property type="entry name" value="BACK"/>
    <property type="match status" value="1"/>
</dbReference>
<dbReference type="InterPro" id="IPR056184">
    <property type="entry name" value="TRAF_BTBD17"/>
</dbReference>
<feature type="region of interest" description="Disordered" evidence="1">
    <location>
        <begin position="20"/>
        <end position="56"/>
    </location>
</feature>
<evidence type="ECO:0000313" key="2">
    <source>
        <dbReference type="EMBL" id="CAH1780313.1"/>
    </source>
</evidence>
<reference evidence="2" key="1">
    <citation type="submission" date="2022-03" db="EMBL/GenBank/DDBJ databases">
        <authorList>
            <person name="Martin C."/>
        </authorList>
    </citation>
    <scope>NUCLEOTIDE SEQUENCE</scope>
</reference>
<dbReference type="Pfam" id="PF07707">
    <property type="entry name" value="BACK"/>
    <property type="match status" value="1"/>
</dbReference>
<dbReference type="PANTHER" id="PTHR24410:SF41">
    <property type="entry name" value="HL07962P"/>
    <property type="match status" value="1"/>
</dbReference>
<dbReference type="CDD" id="cd18493">
    <property type="entry name" value="BACK_BTBD17"/>
    <property type="match status" value="1"/>
</dbReference>
<protein>
    <submittedName>
        <fullName evidence="2">Uncharacterized protein</fullName>
    </submittedName>
</protein>
<proteinExistence type="predicted"/>